<dbReference type="AlphaFoldDB" id="L8GU51"/>
<feature type="compositionally biased region" description="Acidic residues" evidence="1">
    <location>
        <begin position="25"/>
        <end position="35"/>
    </location>
</feature>
<dbReference type="KEGG" id="acan:ACA1_090070"/>
<dbReference type="RefSeq" id="XP_004338722.1">
    <property type="nucleotide sequence ID" value="XM_004338674.1"/>
</dbReference>
<proteinExistence type="predicted"/>
<protein>
    <submittedName>
        <fullName evidence="2">Uncharacterized protein</fullName>
    </submittedName>
</protein>
<feature type="region of interest" description="Disordered" evidence="1">
    <location>
        <begin position="19"/>
        <end position="110"/>
    </location>
</feature>
<accession>L8GU51</accession>
<dbReference type="Proteomes" id="UP000011083">
    <property type="component" value="Unassembled WGS sequence"/>
</dbReference>
<evidence type="ECO:0000313" key="3">
    <source>
        <dbReference type="Proteomes" id="UP000011083"/>
    </source>
</evidence>
<evidence type="ECO:0000313" key="2">
    <source>
        <dbReference type="EMBL" id="ELR16709.1"/>
    </source>
</evidence>
<dbReference type="VEuPathDB" id="AmoebaDB:ACA1_090070"/>
<feature type="compositionally biased region" description="Acidic residues" evidence="1">
    <location>
        <begin position="46"/>
        <end position="64"/>
    </location>
</feature>
<feature type="compositionally biased region" description="Low complexity" evidence="1">
    <location>
        <begin position="90"/>
        <end position="104"/>
    </location>
</feature>
<dbReference type="EMBL" id="KB007985">
    <property type="protein sequence ID" value="ELR16709.1"/>
    <property type="molecule type" value="Genomic_DNA"/>
</dbReference>
<reference evidence="2 3" key="1">
    <citation type="journal article" date="2013" name="Genome Biol.">
        <title>Genome of Acanthamoeba castellanii highlights extensive lateral gene transfer and early evolution of tyrosine kinase signaling.</title>
        <authorList>
            <person name="Clarke M."/>
            <person name="Lohan A.J."/>
            <person name="Liu B."/>
            <person name="Lagkouvardos I."/>
            <person name="Roy S."/>
            <person name="Zafar N."/>
            <person name="Bertelli C."/>
            <person name="Schilde C."/>
            <person name="Kianianmomeni A."/>
            <person name="Burglin T.R."/>
            <person name="Frech C."/>
            <person name="Turcotte B."/>
            <person name="Kopec K.O."/>
            <person name="Synnott J.M."/>
            <person name="Choo C."/>
            <person name="Paponov I."/>
            <person name="Finkler A."/>
            <person name="Soon Heng Tan C."/>
            <person name="Hutchins A.P."/>
            <person name="Weinmeier T."/>
            <person name="Rattei T."/>
            <person name="Chu J.S."/>
            <person name="Gimenez G."/>
            <person name="Irimia M."/>
            <person name="Rigden D.J."/>
            <person name="Fitzpatrick D.A."/>
            <person name="Lorenzo-Morales J."/>
            <person name="Bateman A."/>
            <person name="Chiu C.H."/>
            <person name="Tang P."/>
            <person name="Hegemann P."/>
            <person name="Fromm H."/>
            <person name="Raoult D."/>
            <person name="Greub G."/>
            <person name="Miranda-Saavedra D."/>
            <person name="Chen N."/>
            <person name="Nash P."/>
            <person name="Ginger M.L."/>
            <person name="Horn M."/>
            <person name="Schaap P."/>
            <person name="Caler L."/>
            <person name="Loftus B."/>
        </authorList>
    </citation>
    <scope>NUCLEOTIDE SEQUENCE [LARGE SCALE GENOMIC DNA]</scope>
    <source>
        <strain evidence="2 3">Neff</strain>
    </source>
</reference>
<dbReference type="GeneID" id="14917250"/>
<sequence>MSAAPPRGTGWWAVVLPRKANAGDGEGDDGAESEDVAGREEGVVAVDDDSGGDEDEDDDDNDEKEADRSGLLSAAAGDGAGDPGDGAWGGAASSGLALRASPAGGKVGVK</sequence>
<feature type="compositionally biased region" description="Gly residues" evidence="1">
    <location>
        <begin position="78"/>
        <end position="89"/>
    </location>
</feature>
<keyword evidence="3" id="KW-1185">Reference proteome</keyword>
<gene>
    <name evidence="2" type="ORF">ACA1_090070</name>
</gene>
<evidence type="ECO:0000256" key="1">
    <source>
        <dbReference type="SAM" id="MobiDB-lite"/>
    </source>
</evidence>
<name>L8GU51_ACACF</name>
<organism evidence="2 3">
    <name type="scientific">Acanthamoeba castellanii (strain ATCC 30010 / Neff)</name>
    <dbReference type="NCBI Taxonomy" id="1257118"/>
    <lineage>
        <taxon>Eukaryota</taxon>
        <taxon>Amoebozoa</taxon>
        <taxon>Discosea</taxon>
        <taxon>Longamoebia</taxon>
        <taxon>Centramoebida</taxon>
        <taxon>Acanthamoebidae</taxon>
        <taxon>Acanthamoeba</taxon>
    </lineage>
</organism>